<accession>A0A9D3Z4H5</accession>
<proteinExistence type="predicted"/>
<gene>
    <name evidence="1" type="ORF">DPMN_069902</name>
</gene>
<evidence type="ECO:0000313" key="1">
    <source>
        <dbReference type="EMBL" id="KAH3710421.1"/>
    </source>
</evidence>
<comment type="caution">
    <text evidence="1">The sequence shown here is derived from an EMBL/GenBank/DDBJ whole genome shotgun (WGS) entry which is preliminary data.</text>
</comment>
<keyword evidence="2" id="KW-1185">Reference proteome</keyword>
<name>A0A9D3Z4H5_DREPO</name>
<reference evidence="1" key="1">
    <citation type="journal article" date="2019" name="bioRxiv">
        <title>The Genome of the Zebra Mussel, Dreissena polymorpha: A Resource for Invasive Species Research.</title>
        <authorList>
            <person name="McCartney M.A."/>
            <person name="Auch B."/>
            <person name="Kono T."/>
            <person name="Mallez S."/>
            <person name="Zhang Y."/>
            <person name="Obille A."/>
            <person name="Becker A."/>
            <person name="Abrahante J.E."/>
            <person name="Garbe J."/>
            <person name="Badalamenti J.P."/>
            <person name="Herman A."/>
            <person name="Mangelson H."/>
            <person name="Liachko I."/>
            <person name="Sullivan S."/>
            <person name="Sone E.D."/>
            <person name="Koren S."/>
            <person name="Silverstein K.A.T."/>
            <person name="Beckman K.B."/>
            <person name="Gohl D.M."/>
        </authorList>
    </citation>
    <scope>NUCLEOTIDE SEQUENCE</scope>
    <source>
        <strain evidence="1">Duluth1</strain>
        <tissue evidence="1">Whole animal</tissue>
    </source>
</reference>
<evidence type="ECO:0000313" key="2">
    <source>
        <dbReference type="Proteomes" id="UP000828390"/>
    </source>
</evidence>
<reference evidence="1" key="2">
    <citation type="submission" date="2020-11" db="EMBL/GenBank/DDBJ databases">
        <authorList>
            <person name="McCartney M.A."/>
            <person name="Auch B."/>
            <person name="Kono T."/>
            <person name="Mallez S."/>
            <person name="Becker A."/>
            <person name="Gohl D.M."/>
            <person name="Silverstein K.A.T."/>
            <person name="Koren S."/>
            <person name="Bechman K.B."/>
            <person name="Herman A."/>
            <person name="Abrahante J.E."/>
            <person name="Garbe J."/>
        </authorList>
    </citation>
    <scope>NUCLEOTIDE SEQUENCE</scope>
    <source>
        <strain evidence="1">Duluth1</strain>
        <tissue evidence="1">Whole animal</tissue>
    </source>
</reference>
<dbReference type="EMBL" id="JAIWYP010000014">
    <property type="protein sequence ID" value="KAH3710421.1"/>
    <property type="molecule type" value="Genomic_DNA"/>
</dbReference>
<dbReference type="Proteomes" id="UP000828390">
    <property type="component" value="Unassembled WGS sequence"/>
</dbReference>
<dbReference type="AlphaFoldDB" id="A0A9D3Z4H5"/>
<sequence length="58" mass="6254">MVNSTTNTSADITMNSEKLEEVTSLKYLGTIVSMDGTSTAEVRIRIAMVTAAMARLTQ</sequence>
<organism evidence="1 2">
    <name type="scientific">Dreissena polymorpha</name>
    <name type="common">Zebra mussel</name>
    <name type="synonym">Mytilus polymorpha</name>
    <dbReference type="NCBI Taxonomy" id="45954"/>
    <lineage>
        <taxon>Eukaryota</taxon>
        <taxon>Metazoa</taxon>
        <taxon>Spiralia</taxon>
        <taxon>Lophotrochozoa</taxon>
        <taxon>Mollusca</taxon>
        <taxon>Bivalvia</taxon>
        <taxon>Autobranchia</taxon>
        <taxon>Heteroconchia</taxon>
        <taxon>Euheterodonta</taxon>
        <taxon>Imparidentia</taxon>
        <taxon>Neoheterodontei</taxon>
        <taxon>Myida</taxon>
        <taxon>Dreissenoidea</taxon>
        <taxon>Dreissenidae</taxon>
        <taxon>Dreissena</taxon>
    </lineage>
</organism>
<protein>
    <submittedName>
        <fullName evidence="1">Uncharacterized protein</fullName>
    </submittedName>
</protein>